<dbReference type="SUPFAM" id="SSF102462">
    <property type="entry name" value="Peptidyl-tRNA hydrolase II"/>
    <property type="match status" value="1"/>
</dbReference>
<accession>A0A7R8YST9</accession>
<dbReference type="OMA" id="GHAAVEC"/>
<comment type="catalytic activity">
    <reaction evidence="4">
        <text>an N-acyl-L-alpha-aminoacyl-tRNA + H2O = an N-acyl-L-amino acid + a tRNA + H(+)</text>
        <dbReference type="Rhea" id="RHEA:54448"/>
        <dbReference type="Rhea" id="RHEA-COMP:10123"/>
        <dbReference type="Rhea" id="RHEA-COMP:13883"/>
        <dbReference type="ChEBI" id="CHEBI:15377"/>
        <dbReference type="ChEBI" id="CHEBI:15378"/>
        <dbReference type="ChEBI" id="CHEBI:59874"/>
        <dbReference type="ChEBI" id="CHEBI:78442"/>
        <dbReference type="ChEBI" id="CHEBI:138191"/>
        <dbReference type="EC" id="3.1.1.29"/>
    </reaction>
</comment>
<evidence type="ECO:0000256" key="1">
    <source>
        <dbReference type="ARBA" id="ARBA00013260"/>
    </source>
</evidence>
<dbReference type="EC" id="3.1.1.29" evidence="1"/>
<keyword evidence="2" id="KW-0378">Hydrolase</keyword>
<organism evidence="6 7">
    <name type="scientific">Hermetia illucens</name>
    <name type="common">Black soldier fly</name>
    <dbReference type="NCBI Taxonomy" id="343691"/>
    <lineage>
        <taxon>Eukaryota</taxon>
        <taxon>Metazoa</taxon>
        <taxon>Ecdysozoa</taxon>
        <taxon>Arthropoda</taxon>
        <taxon>Hexapoda</taxon>
        <taxon>Insecta</taxon>
        <taxon>Pterygota</taxon>
        <taxon>Neoptera</taxon>
        <taxon>Endopterygota</taxon>
        <taxon>Diptera</taxon>
        <taxon>Brachycera</taxon>
        <taxon>Stratiomyomorpha</taxon>
        <taxon>Stratiomyidae</taxon>
        <taxon>Hermetiinae</taxon>
        <taxon>Hermetia</taxon>
    </lineage>
</organism>
<evidence type="ECO:0000256" key="4">
    <source>
        <dbReference type="ARBA" id="ARBA00048707"/>
    </source>
</evidence>
<dbReference type="GO" id="GO:0004045">
    <property type="term" value="F:peptidyl-tRNA hydrolase activity"/>
    <property type="evidence" value="ECO:0007669"/>
    <property type="project" value="UniProtKB-EC"/>
</dbReference>
<dbReference type="FunCoup" id="A0A7R8YST9">
    <property type="interactions" value="2563"/>
</dbReference>
<evidence type="ECO:0000313" key="6">
    <source>
        <dbReference type="EMBL" id="CAD7083868.1"/>
    </source>
</evidence>
<dbReference type="FunFam" id="3.40.1490.10:FF:000001">
    <property type="entry name" value="Peptidyl-tRNA hydrolase 2"/>
    <property type="match status" value="1"/>
</dbReference>
<proteinExistence type="inferred from homology"/>
<evidence type="ECO:0000256" key="5">
    <source>
        <dbReference type="SAM" id="Phobius"/>
    </source>
</evidence>
<feature type="transmembrane region" description="Helical" evidence="5">
    <location>
        <begin position="12"/>
        <end position="29"/>
    </location>
</feature>
<comment type="similarity">
    <text evidence="3">Belongs to the PTH2 family.</text>
</comment>
<dbReference type="OrthoDB" id="1733656at2759"/>
<dbReference type="NCBIfam" id="NF003314">
    <property type="entry name" value="PRK04322.1"/>
    <property type="match status" value="1"/>
</dbReference>
<gene>
    <name evidence="6" type="ORF">HERILL_LOCUS6797</name>
</gene>
<dbReference type="PANTHER" id="PTHR12649:SF11">
    <property type="entry name" value="PEPTIDYL-TRNA HYDROLASE 2, MITOCHONDRIAL"/>
    <property type="match status" value="1"/>
</dbReference>
<protein>
    <recommendedName>
        <fullName evidence="1">peptidyl-tRNA hydrolase</fullName>
        <ecNumber evidence="1">3.1.1.29</ecNumber>
    </recommendedName>
</protein>
<keyword evidence="7" id="KW-1185">Reference proteome</keyword>
<dbReference type="Gene3D" id="3.40.1490.10">
    <property type="entry name" value="Bit1"/>
    <property type="match status" value="1"/>
</dbReference>
<keyword evidence="5" id="KW-0812">Transmembrane</keyword>
<reference evidence="6 7" key="1">
    <citation type="submission" date="2020-11" db="EMBL/GenBank/DDBJ databases">
        <authorList>
            <person name="Wallbank WR R."/>
            <person name="Pardo Diaz C."/>
            <person name="Kozak K."/>
            <person name="Martin S."/>
            <person name="Jiggins C."/>
            <person name="Moest M."/>
            <person name="Warren A I."/>
            <person name="Generalovic N T."/>
            <person name="Byers J.R.P. K."/>
            <person name="Montejo-Kovacevich G."/>
            <person name="Yen C E."/>
        </authorList>
    </citation>
    <scope>NUCLEOTIDE SEQUENCE [LARGE SCALE GENOMIC DNA]</scope>
</reference>
<dbReference type="EMBL" id="LR899011">
    <property type="protein sequence ID" value="CAD7083868.1"/>
    <property type="molecule type" value="Genomic_DNA"/>
</dbReference>
<dbReference type="Pfam" id="PF01981">
    <property type="entry name" value="PTH2"/>
    <property type="match status" value="1"/>
</dbReference>
<dbReference type="Proteomes" id="UP000594454">
    <property type="component" value="Chromosome 3"/>
</dbReference>
<evidence type="ECO:0000256" key="3">
    <source>
        <dbReference type="ARBA" id="ARBA00038050"/>
    </source>
</evidence>
<dbReference type="CDD" id="cd02430">
    <property type="entry name" value="PTH2"/>
    <property type="match status" value="1"/>
</dbReference>
<evidence type="ECO:0000256" key="2">
    <source>
        <dbReference type="ARBA" id="ARBA00022801"/>
    </source>
</evidence>
<dbReference type="InParanoid" id="A0A7R8YST9"/>
<sequence>MSDKMLDTSQLVNGVAILLSFYVGYKYGISNLQKKSKDDPGTSSENKNSPTFSYSDFGDYKMLLVVRNDLKMGKGKIAAQCGHAAVGAYQSAMRRCPQMVRSWENSGCAKIAVKVENERELMDIKKAAQANNFNTCLIRDAGRTQIEPNSKTVLAIGPAPSADLDKVTRHLKLL</sequence>
<dbReference type="PANTHER" id="PTHR12649">
    <property type="entry name" value="PEPTIDYL-TRNA HYDROLASE 2"/>
    <property type="match status" value="1"/>
</dbReference>
<dbReference type="GO" id="GO:0005829">
    <property type="term" value="C:cytosol"/>
    <property type="evidence" value="ECO:0007669"/>
    <property type="project" value="TreeGrafter"/>
</dbReference>
<keyword evidence="5" id="KW-1133">Transmembrane helix</keyword>
<dbReference type="AlphaFoldDB" id="A0A7R8YST9"/>
<dbReference type="NCBIfam" id="TIGR00283">
    <property type="entry name" value="arch_pth2"/>
    <property type="match status" value="1"/>
</dbReference>
<name>A0A7R8YST9_HERIL</name>
<dbReference type="InterPro" id="IPR023476">
    <property type="entry name" value="Pep_tRNA_hydro_II_dom_sf"/>
</dbReference>
<keyword evidence="5" id="KW-0472">Membrane</keyword>
<dbReference type="InterPro" id="IPR002833">
    <property type="entry name" value="PTH2"/>
</dbReference>
<evidence type="ECO:0000313" key="7">
    <source>
        <dbReference type="Proteomes" id="UP000594454"/>
    </source>
</evidence>